<dbReference type="Pfam" id="PF08164">
    <property type="entry name" value="TRAUB"/>
    <property type="match status" value="1"/>
</dbReference>
<evidence type="ECO:0000256" key="2">
    <source>
        <dbReference type="SAM" id="MobiDB-lite"/>
    </source>
</evidence>
<protein>
    <submittedName>
        <fullName evidence="5">Protein AATF</fullName>
    </submittedName>
</protein>
<accession>A0A8X6QWH5</accession>
<dbReference type="PANTHER" id="PTHR15565">
    <property type="entry name" value="AATF PROTEIN APOPTOSIS ANTAGONIZING TRANSCRIPTION FACTOR"/>
    <property type="match status" value="1"/>
</dbReference>
<evidence type="ECO:0000259" key="4">
    <source>
        <dbReference type="Pfam" id="PF13339"/>
    </source>
</evidence>
<feature type="domain" description="Apoptosis-antagonizing transcription factor C-terminal" evidence="3">
    <location>
        <begin position="420"/>
        <end position="500"/>
    </location>
</feature>
<feature type="compositionally biased region" description="Acidic residues" evidence="2">
    <location>
        <begin position="104"/>
        <end position="114"/>
    </location>
</feature>
<sequence>MTSWGEKIAELTTQSANVILDPEDAVEYDSAAKEFTEEINETQEAEISDLRRKTAPLLEDVDPTYAGKKVSRRDLGRIFQEDDKSTPSDRDSDEESSDVSYSEGAEDYDEDVNNDDMKNFRKLVASKSKEHEELDSYDDDEEEEEEEEDSSEEDTENQPSDEMTKEFSNIDVSSEIEKSQAINNQKEIMNRLFEARIKLQKLLLTVNKLPQFSVWKKLKEKGGKELSESLNKGSQSINQVMKLWLDLQTELINRNTKSQCSYSNGSQMNEDEDEEEIPSESDDEMIISSLPNNVETKGLKRKLKKENYEIVLAKHFKSLIPYRNSVIKKWDEKTKLSSGKAQKSFSAFDNSALKQIEQNLQDKSRLIKRTQLKRSAYRILGKPESACIKNAEDNEEMSVSKQDMLLKDYDPEIFDDDDFYRQILKDVIEGKSFGVDAAAIRKQMDIQKIRNKMKRKVDTKASKGRKLRYDVHPKIINFQAQVQNSEMPDEARNSFLKCIFAGMNSSVS</sequence>
<proteinExistence type="inferred from homology"/>
<feature type="region of interest" description="Disordered" evidence="2">
    <location>
        <begin position="258"/>
        <end position="282"/>
    </location>
</feature>
<feature type="compositionally biased region" description="Acidic residues" evidence="2">
    <location>
        <begin position="135"/>
        <end position="156"/>
    </location>
</feature>
<dbReference type="Proteomes" id="UP000887013">
    <property type="component" value="Unassembled WGS sequence"/>
</dbReference>
<feature type="compositionally biased region" description="Polar residues" evidence="2">
    <location>
        <begin position="258"/>
        <end position="268"/>
    </location>
</feature>
<gene>
    <name evidence="5" type="primary">Aatf</name>
    <name evidence="5" type="ORF">NPIL_693341</name>
</gene>
<dbReference type="AlphaFoldDB" id="A0A8X6QWH5"/>
<evidence type="ECO:0000313" key="6">
    <source>
        <dbReference type="Proteomes" id="UP000887013"/>
    </source>
</evidence>
<dbReference type="InterPro" id="IPR012617">
    <property type="entry name" value="AATF_C"/>
</dbReference>
<dbReference type="GO" id="GO:0006357">
    <property type="term" value="P:regulation of transcription by RNA polymerase II"/>
    <property type="evidence" value="ECO:0007669"/>
    <property type="project" value="TreeGrafter"/>
</dbReference>
<dbReference type="PANTHER" id="PTHR15565:SF0">
    <property type="entry name" value="PROTEIN AATF"/>
    <property type="match status" value="1"/>
</dbReference>
<feature type="compositionally biased region" description="Acidic residues" evidence="2">
    <location>
        <begin position="269"/>
        <end position="282"/>
    </location>
</feature>
<feature type="domain" description="AATF leucine zipper-containing" evidence="4">
    <location>
        <begin position="175"/>
        <end position="333"/>
    </location>
</feature>
<evidence type="ECO:0000256" key="1">
    <source>
        <dbReference type="ARBA" id="ARBA00008966"/>
    </source>
</evidence>
<organism evidence="5 6">
    <name type="scientific">Nephila pilipes</name>
    <name type="common">Giant wood spider</name>
    <name type="synonym">Nephila maculata</name>
    <dbReference type="NCBI Taxonomy" id="299642"/>
    <lineage>
        <taxon>Eukaryota</taxon>
        <taxon>Metazoa</taxon>
        <taxon>Ecdysozoa</taxon>
        <taxon>Arthropoda</taxon>
        <taxon>Chelicerata</taxon>
        <taxon>Arachnida</taxon>
        <taxon>Araneae</taxon>
        <taxon>Araneomorphae</taxon>
        <taxon>Entelegynae</taxon>
        <taxon>Araneoidea</taxon>
        <taxon>Nephilidae</taxon>
        <taxon>Nephila</taxon>
    </lineage>
</organism>
<feature type="compositionally biased region" description="Basic and acidic residues" evidence="2">
    <location>
        <begin position="72"/>
        <end position="90"/>
    </location>
</feature>
<keyword evidence="6" id="KW-1185">Reference proteome</keyword>
<dbReference type="GO" id="GO:0005730">
    <property type="term" value="C:nucleolus"/>
    <property type="evidence" value="ECO:0007669"/>
    <property type="project" value="TreeGrafter"/>
</dbReference>
<feature type="compositionally biased region" description="Polar residues" evidence="2">
    <location>
        <begin position="157"/>
        <end position="172"/>
    </location>
</feature>
<dbReference type="OrthoDB" id="5783963at2759"/>
<evidence type="ECO:0000313" key="5">
    <source>
        <dbReference type="EMBL" id="GFU47136.1"/>
    </source>
</evidence>
<reference evidence="5" key="1">
    <citation type="submission" date="2020-08" db="EMBL/GenBank/DDBJ databases">
        <title>Multicomponent nature underlies the extraordinary mechanical properties of spider dragline silk.</title>
        <authorList>
            <person name="Kono N."/>
            <person name="Nakamura H."/>
            <person name="Mori M."/>
            <person name="Yoshida Y."/>
            <person name="Ohtoshi R."/>
            <person name="Malay A.D."/>
            <person name="Moran D.A.P."/>
            <person name="Tomita M."/>
            <person name="Numata K."/>
            <person name="Arakawa K."/>
        </authorList>
    </citation>
    <scope>NUCLEOTIDE SEQUENCE</scope>
</reference>
<dbReference type="Pfam" id="PF13339">
    <property type="entry name" value="AATF-Che1"/>
    <property type="match status" value="1"/>
</dbReference>
<evidence type="ECO:0000259" key="3">
    <source>
        <dbReference type="Pfam" id="PF08164"/>
    </source>
</evidence>
<comment type="caution">
    <text evidence="5">The sequence shown here is derived from an EMBL/GenBank/DDBJ whole genome shotgun (WGS) entry which is preliminary data.</text>
</comment>
<feature type="region of interest" description="Disordered" evidence="2">
    <location>
        <begin position="40"/>
        <end position="178"/>
    </location>
</feature>
<name>A0A8X6QWH5_NEPPI</name>
<comment type="similarity">
    <text evidence="1">Belongs to the AATF family.</text>
</comment>
<dbReference type="InterPro" id="IPR039223">
    <property type="entry name" value="AATF/Bfr2"/>
</dbReference>
<dbReference type="InterPro" id="IPR025160">
    <property type="entry name" value="AATF"/>
</dbReference>
<dbReference type="EMBL" id="BMAW01086400">
    <property type="protein sequence ID" value="GFU47136.1"/>
    <property type="molecule type" value="Genomic_DNA"/>
</dbReference>